<dbReference type="AlphaFoldDB" id="A0A4C1XBB4"/>
<organism evidence="1 2">
    <name type="scientific">Eumeta variegata</name>
    <name type="common">Bagworm moth</name>
    <name type="synonym">Eumeta japonica</name>
    <dbReference type="NCBI Taxonomy" id="151549"/>
    <lineage>
        <taxon>Eukaryota</taxon>
        <taxon>Metazoa</taxon>
        <taxon>Ecdysozoa</taxon>
        <taxon>Arthropoda</taxon>
        <taxon>Hexapoda</taxon>
        <taxon>Insecta</taxon>
        <taxon>Pterygota</taxon>
        <taxon>Neoptera</taxon>
        <taxon>Endopterygota</taxon>
        <taxon>Lepidoptera</taxon>
        <taxon>Glossata</taxon>
        <taxon>Ditrysia</taxon>
        <taxon>Tineoidea</taxon>
        <taxon>Psychidae</taxon>
        <taxon>Oiketicinae</taxon>
        <taxon>Eumeta</taxon>
    </lineage>
</organism>
<sequence>MNLLLVQFCYSKVWLTTLQNSPITPLCNEVGGNATRRGSGPTCPLLPGPPPSCFLMTKCAEFSLARSDSQFYIKTEVDVVTIKEELDIEPLVLQPQIMPCPSPLTQAGSSSRLSSSSMDIASPKSLCTCETDVSWVKDIERRRIECKQKLAKAMLIIAEAACIQASAALIQTEALRMHAETMTEFSNKIN</sequence>
<comment type="caution">
    <text evidence="1">The sequence shown here is derived from an EMBL/GenBank/DDBJ whole genome shotgun (WGS) entry which is preliminary data.</text>
</comment>
<dbReference type="Proteomes" id="UP000299102">
    <property type="component" value="Unassembled WGS sequence"/>
</dbReference>
<evidence type="ECO:0000313" key="1">
    <source>
        <dbReference type="EMBL" id="GBP59649.1"/>
    </source>
</evidence>
<keyword evidence="2" id="KW-1185">Reference proteome</keyword>
<gene>
    <name evidence="1" type="ORF">EVAR_39804_1</name>
</gene>
<name>A0A4C1XBB4_EUMVA</name>
<reference evidence="1 2" key="1">
    <citation type="journal article" date="2019" name="Commun. Biol.">
        <title>The bagworm genome reveals a unique fibroin gene that provides high tensile strength.</title>
        <authorList>
            <person name="Kono N."/>
            <person name="Nakamura H."/>
            <person name="Ohtoshi R."/>
            <person name="Tomita M."/>
            <person name="Numata K."/>
            <person name="Arakawa K."/>
        </authorList>
    </citation>
    <scope>NUCLEOTIDE SEQUENCE [LARGE SCALE GENOMIC DNA]</scope>
</reference>
<dbReference type="EMBL" id="BGZK01000767">
    <property type="protein sequence ID" value="GBP59649.1"/>
    <property type="molecule type" value="Genomic_DNA"/>
</dbReference>
<protein>
    <submittedName>
        <fullName evidence="1">Uncharacterized protein</fullName>
    </submittedName>
</protein>
<accession>A0A4C1XBB4</accession>
<evidence type="ECO:0000313" key="2">
    <source>
        <dbReference type="Proteomes" id="UP000299102"/>
    </source>
</evidence>
<proteinExistence type="predicted"/>